<dbReference type="AlphaFoldDB" id="A0A5C6W2G0"/>
<protein>
    <recommendedName>
        <fullName evidence="1">DUF6843 domain-containing protein</fullName>
    </recommendedName>
</protein>
<dbReference type="Pfam" id="PF20862">
    <property type="entry name" value="DUF6843"/>
    <property type="match status" value="1"/>
</dbReference>
<evidence type="ECO:0000313" key="3">
    <source>
        <dbReference type="Proteomes" id="UP000321363"/>
    </source>
</evidence>
<organism evidence="2 3">
    <name type="scientific">Metabacillus litoralis</name>
    <dbReference type="NCBI Taxonomy" id="152268"/>
    <lineage>
        <taxon>Bacteria</taxon>
        <taxon>Bacillati</taxon>
        <taxon>Bacillota</taxon>
        <taxon>Bacilli</taxon>
        <taxon>Bacillales</taxon>
        <taxon>Bacillaceae</taxon>
        <taxon>Metabacillus</taxon>
    </lineage>
</organism>
<dbReference type="PROSITE" id="PS51257">
    <property type="entry name" value="PROKAR_LIPOPROTEIN"/>
    <property type="match status" value="1"/>
</dbReference>
<sequence>MQKILIVLSCCLFLLGCKQDDQVSPRTYLIPDGYTGWVKIHYNEAGTPQITQTSTSSQEYKVSPDGIVKTPEQHIHEGWLQITIII</sequence>
<dbReference type="InterPro" id="IPR049293">
    <property type="entry name" value="DUF6843"/>
</dbReference>
<comment type="caution">
    <text evidence="2">The sequence shown here is derived from an EMBL/GenBank/DDBJ whole genome shotgun (WGS) entry which is preliminary data.</text>
</comment>
<reference evidence="2 3" key="1">
    <citation type="journal article" date="2005" name="Int. J. Syst. Evol. Microbiol.">
        <title>Bacillus litoralis sp. nov., isolated from a tidal flat of the Yellow Sea in Korea.</title>
        <authorList>
            <person name="Yoon J.H."/>
            <person name="Oh T.K."/>
        </authorList>
    </citation>
    <scope>NUCLEOTIDE SEQUENCE [LARGE SCALE GENOMIC DNA]</scope>
    <source>
        <strain evidence="2 3">SW-211</strain>
    </source>
</reference>
<proteinExistence type="predicted"/>
<feature type="domain" description="DUF6843" evidence="1">
    <location>
        <begin position="24"/>
        <end position="80"/>
    </location>
</feature>
<name>A0A5C6W2G0_9BACI</name>
<evidence type="ECO:0000313" key="2">
    <source>
        <dbReference type="EMBL" id="TXC91491.1"/>
    </source>
</evidence>
<evidence type="ECO:0000259" key="1">
    <source>
        <dbReference type="Pfam" id="PF20862"/>
    </source>
</evidence>
<dbReference type="Proteomes" id="UP000321363">
    <property type="component" value="Unassembled WGS sequence"/>
</dbReference>
<dbReference type="RefSeq" id="WP_146947178.1">
    <property type="nucleotide sequence ID" value="NZ_VOQF01000004.1"/>
</dbReference>
<dbReference type="EMBL" id="VOQF01000004">
    <property type="protein sequence ID" value="TXC91491.1"/>
    <property type="molecule type" value="Genomic_DNA"/>
</dbReference>
<gene>
    <name evidence="2" type="ORF">FS935_07570</name>
</gene>
<keyword evidence="3" id="KW-1185">Reference proteome</keyword>
<accession>A0A5C6W2G0</accession>
<dbReference type="OrthoDB" id="68404at2"/>